<dbReference type="Proteomes" id="UP000199052">
    <property type="component" value="Unassembled WGS sequence"/>
</dbReference>
<evidence type="ECO:0000313" key="2">
    <source>
        <dbReference type="EMBL" id="SFF96059.1"/>
    </source>
</evidence>
<protein>
    <submittedName>
        <fullName evidence="2">Streptomycin 6-kinase</fullName>
        <ecNumber evidence="1">2.7.1.72</ecNumber>
    </submittedName>
</protein>
<accession>A0A1I2MZK0</accession>
<dbReference type="GO" id="GO:0050300">
    <property type="term" value="F:aminoglycoside 6-kinase activity"/>
    <property type="evidence" value="ECO:0007669"/>
    <property type="project" value="UniProtKB-EC"/>
</dbReference>
<evidence type="ECO:0000313" key="1">
    <source>
        <dbReference type="EMBL" id="NYH85793.1"/>
    </source>
</evidence>
<dbReference type="EMBL" id="FOOI01000003">
    <property type="protein sequence ID" value="SFF96059.1"/>
    <property type="molecule type" value="Genomic_DNA"/>
</dbReference>
<dbReference type="STRING" id="504797.SAMN05421678_103101"/>
<keyword evidence="1" id="KW-0808">Transferase</keyword>
<gene>
    <name evidence="1" type="ORF">FHR37_004644</name>
    <name evidence="2" type="ORF">SAMN05421678_103101</name>
</gene>
<dbReference type="InterPro" id="IPR006748">
    <property type="entry name" value="NH2Glyco/OHUrea_AB-resist_kin"/>
</dbReference>
<evidence type="ECO:0000313" key="4">
    <source>
        <dbReference type="Proteomes" id="UP000533017"/>
    </source>
</evidence>
<dbReference type="InterPro" id="IPR011009">
    <property type="entry name" value="Kinase-like_dom_sf"/>
</dbReference>
<dbReference type="Pfam" id="PF04655">
    <property type="entry name" value="APH_6_hur"/>
    <property type="match status" value="1"/>
</dbReference>
<name>A0A1I2MZK0_9ACTN</name>
<sequence length="313" mass="33850">MTERTIQLQDVVRRKAAHLGPRGEEWLAGLPALVDELARRWSVTVGPPLSGGTASFVARARTADGQDAVLKLAVPEYDFGGQVRTLVDADGHGYVRLLAHDVDQHAMLLEALGRPLGEVDVPPEDKIATLCATLRQAWQVPRPPGPAVDPALGLIELVGTLWERLGHPCSERVVTQALTYAERRAAAFDLDRSVVVHGDPHPGNTLRVLTPRPGAESGFVFVDPDGLIADPTYDLGVVLRDWGPQLLAGDAPVLARHYCALLAGHTGLDEKAIWEWGFLQRVSTGLYALSFGADEMARPYLETAELLASPDHV</sequence>
<dbReference type="GO" id="GO:0019748">
    <property type="term" value="P:secondary metabolic process"/>
    <property type="evidence" value="ECO:0007669"/>
    <property type="project" value="InterPro"/>
</dbReference>
<dbReference type="EC" id="2.7.1.72" evidence="1"/>
<reference evidence="1 4" key="2">
    <citation type="submission" date="2020-07" db="EMBL/GenBank/DDBJ databases">
        <title>Sequencing the genomes of 1000 actinobacteria strains.</title>
        <authorList>
            <person name="Klenk H.-P."/>
        </authorList>
    </citation>
    <scope>NUCLEOTIDE SEQUENCE [LARGE SCALE GENOMIC DNA]</scope>
    <source>
        <strain evidence="1 4">DSM 45117</strain>
    </source>
</reference>
<proteinExistence type="predicted"/>
<reference evidence="2 3" key="1">
    <citation type="submission" date="2016-10" db="EMBL/GenBank/DDBJ databases">
        <authorList>
            <person name="de Groot N.N."/>
        </authorList>
    </citation>
    <scope>NUCLEOTIDE SEQUENCE [LARGE SCALE GENOMIC DNA]</scope>
    <source>
        <strain evidence="2 3">CPCC 202808</strain>
    </source>
</reference>
<keyword evidence="2" id="KW-0418">Kinase</keyword>
<organism evidence="2 3">
    <name type="scientific">Actinopolymorpha cephalotaxi</name>
    <dbReference type="NCBI Taxonomy" id="504797"/>
    <lineage>
        <taxon>Bacteria</taxon>
        <taxon>Bacillati</taxon>
        <taxon>Actinomycetota</taxon>
        <taxon>Actinomycetes</taxon>
        <taxon>Propionibacteriales</taxon>
        <taxon>Actinopolymorphaceae</taxon>
        <taxon>Actinopolymorpha</taxon>
    </lineage>
</organism>
<dbReference type="EMBL" id="JACBZA010000001">
    <property type="protein sequence ID" value="NYH85793.1"/>
    <property type="molecule type" value="Genomic_DNA"/>
</dbReference>
<keyword evidence="4" id="KW-1185">Reference proteome</keyword>
<dbReference type="SUPFAM" id="SSF56112">
    <property type="entry name" value="Protein kinase-like (PK-like)"/>
    <property type="match status" value="1"/>
</dbReference>
<dbReference type="RefSeq" id="WP_175542392.1">
    <property type="nucleotide sequence ID" value="NZ_FOOI01000003.1"/>
</dbReference>
<dbReference type="Proteomes" id="UP000533017">
    <property type="component" value="Unassembled WGS sequence"/>
</dbReference>
<dbReference type="Gene3D" id="3.90.1200.10">
    <property type="match status" value="1"/>
</dbReference>
<dbReference type="AlphaFoldDB" id="A0A1I2MZK0"/>
<evidence type="ECO:0000313" key="3">
    <source>
        <dbReference type="Proteomes" id="UP000199052"/>
    </source>
</evidence>